<organism evidence="1 2">
    <name type="scientific">Streptobacillus moniliformis (strain ATCC 14647 / DSM 12112 / NCTC 10651 / 9901)</name>
    <dbReference type="NCBI Taxonomy" id="519441"/>
    <lineage>
        <taxon>Bacteria</taxon>
        <taxon>Fusobacteriati</taxon>
        <taxon>Fusobacteriota</taxon>
        <taxon>Fusobacteriia</taxon>
        <taxon>Fusobacteriales</taxon>
        <taxon>Leptotrichiaceae</taxon>
        <taxon>Streptobacillus</taxon>
    </lineage>
</organism>
<dbReference type="OrthoDB" id="82068at2"/>
<dbReference type="EMBL" id="CP001779">
    <property type="protein sequence ID" value="ACZ01545.1"/>
    <property type="molecule type" value="Genomic_DNA"/>
</dbReference>
<dbReference type="eggNOG" id="COG2911">
    <property type="taxonomic scope" value="Bacteria"/>
</dbReference>
<dbReference type="GeneID" id="29673031"/>
<name>D1AUY5_STRM9</name>
<dbReference type="STRING" id="519441.Smon_1083"/>
<dbReference type="HOGENOM" id="CLU_004307_0_0_0"/>
<sequence length="1661" mass="188787">MKIVRRTLSIILPISLTIAGAKVYIGSDSFKENLKLLLNNVFELKVDYSDIKLYGLSNLEIKDLRLKTQDGKEVISVDLARAKINLFTPTRISDVELINGNILFERSLEGINLKRILPSYNSTDYRRLSSINKVRFKDISLRYIDKSYDLPIEKEFKDVNGYLIRMLQSSLDLEAYAKTDNNEKLKINIKFDTNQRKDILDVFSIKKYDEYNKEKMQFKFDFNNVILTKKLFQYVPISNMASAHSGIVNGNLEIKENNDENFEFYGNLNINNSDVWYREYKGIVKKVDANVKFNKYDIDLNGKGKIDNGDIDLGIKFNINDNRLNVKTNIGNVDYSTLRKYSLIEQLNIDGKSDKVNVDIDLGLKITDDDFDIEKFDGNVKTKYLNVFDSDITNFNLSFKLKEKNVITIKTKNTSVNKDINEDLNVKGILSANFALNIKKLSGKGKFSIDNRSDFINLNRINGDVELKDNKDILVNFDEKKIFGNVKYLNDKKQVKLTLKGRSLVNVRYMENNVDIKPNINNLTYSLSKNSLISGNADIYAKSNDGKYFDNLNAKLKVNNGRYDANIIARTSDGDISINGYTSKNMEHKYNLAANNFDIVKYMKKIGVKNLDEVEGNKESFTANISAKNMEDKIKVSLDLNDHVNFKFRDKGMGIKPKLNDLVYNFKDKSIESGDVNLGLIGDGSIFDSISAGISVNNGTFDITSIVTVQDGKLVLKGNIAKDLIHSYEISGKKIDIFEIGKLFGYIDKDINESMKVDFNTKISGDIENIKGDIHISSPYGGYVAEYENLVLDGKINNLKDFDMDLDLSVDELWIKYQRFMNVKSKVKIKKEDIYVEEFGNDKLKLKGKYNLKTRKVNLESNLNAYNIYSTFGPDIDLIVNNMTFNVYGSLDNLNGNISIDKSPVMLNKKKISDFVMEGNIVNNKINLNKMNIRDNNVSGYFNIKDKSYDVNVELKENNIEELVDINNLKLNVTSNLNIKGNFEKTDITGNLDIENLSYKEYRIPKVFLNINHKDTNIFNITKTGILNINNFEIKDSENNEVFKFSDSFDLANLNIDYNIRNKEIDLGKISLLNPETYKGKIMLDLILRHNKEETLASLNVKSDELLLNSLKVTDVYFDVQGNDKIMNISGAYLEYENNPFLLDGYVSYALNDYSFNLLANDFNLKFLEISDKIKKSSGIANLNLYLKKNLVQGKINMNNFSLETFEDIANLNKINADIDLKNKTISINDLSGNANGGSFSVLGKFELPEIADDFLKSKKIKTGAIEVDTKIDNVNLKYIGNNLKVTSDVKIENNKIFGNVILNNGNIVNVSPFLKLNNNKNSSKNKLTNVNDYFTELKNQIIKNIVNQHILDISLETEKDINVNIPSVAGLVKDIKGNAFGNARVVFDSSNLSIYSDLNVNKGEFVLNGHIFKVEESSVKFTGNLDPSIEFKASTNVGEDIIRIKITGSLNNREIELSSEQGKNVNEILGIIALNEEGGLLDVDKIKTTNIVGKALSSALNNLLFSTFTNKVSSTLGINDFKIKANFDYKNNLEFKDIINNTTTTFYINNQLFNLSNIYWNAELTVPFDLRIDRIKNELKYNLWLNYFLKKGISATTGIKSPIEVTNNRTRTATFYTGLQYDNRYGSFMEIIDDLSTLFKKKKVLKSEEKKKNKINLESN</sequence>
<accession>D1AUY5</accession>
<proteinExistence type="predicted"/>
<evidence type="ECO:0000313" key="1">
    <source>
        <dbReference type="EMBL" id="ACZ01545.1"/>
    </source>
</evidence>
<evidence type="ECO:0008006" key="3">
    <source>
        <dbReference type="Google" id="ProtNLM"/>
    </source>
</evidence>
<dbReference type="RefSeq" id="WP_012859092.1">
    <property type="nucleotide sequence ID" value="NC_013515.1"/>
</dbReference>
<protein>
    <recommendedName>
        <fullName evidence="3">Translocation/assembly module TamB</fullName>
    </recommendedName>
</protein>
<keyword evidence="2" id="KW-1185">Reference proteome</keyword>
<gene>
    <name evidence="1" type="ordered locus">Smon_1083</name>
</gene>
<evidence type="ECO:0000313" key="2">
    <source>
        <dbReference type="Proteomes" id="UP000002072"/>
    </source>
</evidence>
<reference evidence="1 2" key="1">
    <citation type="journal article" date="2009" name="Stand. Genomic Sci.">
        <title>Complete genome sequence of Streptobacillus moniliformis type strain (9901T).</title>
        <authorList>
            <person name="Nolan M."/>
            <person name="Gronow S."/>
            <person name="Lapidus A."/>
            <person name="Ivanova N."/>
            <person name="Copeland A."/>
            <person name="Lucas S."/>
            <person name="Del Rio T.G."/>
            <person name="Chen F."/>
            <person name="Tice H."/>
            <person name="Pitluck S."/>
            <person name="Cheng J.F."/>
            <person name="Sims D."/>
            <person name="Meincke L."/>
            <person name="Bruce D."/>
            <person name="Goodwin L."/>
            <person name="Brettin T."/>
            <person name="Han C."/>
            <person name="Detter J.C."/>
            <person name="Ovchinikova G."/>
            <person name="Pati A."/>
            <person name="Mavromatis K."/>
            <person name="Mikhailova N."/>
            <person name="Chen A."/>
            <person name="Palaniappan K."/>
            <person name="Land M."/>
            <person name="Hauser L."/>
            <person name="Chang Y.J."/>
            <person name="Jeffries C.D."/>
            <person name="Rohde M."/>
            <person name="Sproer C."/>
            <person name="Goker M."/>
            <person name="Bristow J."/>
            <person name="Eisen J.A."/>
            <person name="Markowitz V."/>
            <person name="Hugenholtz P."/>
            <person name="Kyrpides N.C."/>
            <person name="Klenk H.P."/>
            <person name="Chain P."/>
        </authorList>
    </citation>
    <scope>NUCLEOTIDE SEQUENCE [LARGE SCALE GENOMIC DNA]</scope>
    <source>
        <strain evidence="2">ATCC 14647 / DSM 12112 / NCTC 10651 / 9901</strain>
    </source>
</reference>
<dbReference type="KEGG" id="smf:Smon_1083"/>
<dbReference type="Proteomes" id="UP000002072">
    <property type="component" value="Chromosome"/>
</dbReference>